<accession>A0A8X8AVJ7</accession>
<sequence>MDPDYIPTSAAKTGQKSGLRMHPPGWTITLLTCTRKEEVTLPTRTRDHRLYWDILLPKKRATNEQFGAVNHLDPPTTLAFCCYREPKNEDLETV</sequence>
<keyword evidence="3" id="KW-1185">Reference proteome</keyword>
<reference evidence="2 3" key="1">
    <citation type="submission" date="2020-02" db="EMBL/GenBank/DDBJ databases">
        <authorList>
            <person name="Ma Q."/>
            <person name="Huang Y."/>
            <person name="Song X."/>
            <person name="Pei D."/>
        </authorList>
    </citation>
    <scope>NUCLEOTIDE SEQUENCE [LARGE SCALE GENOMIC DNA]</scope>
    <source>
        <strain evidence="2">Sxm20200214</strain>
        <tissue evidence="2">Leaf</tissue>
    </source>
</reference>
<evidence type="ECO:0000256" key="1">
    <source>
        <dbReference type="SAM" id="MobiDB-lite"/>
    </source>
</evidence>
<comment type="caution">
    <text evidence="2">The sequence shown here is derived from an EMBL/GenBank/DDBJ whole genome shotgun (WGS) entry which is preliminary data.</text>
</comment>
<proteinExistence type="predicted"/>
<dbReference type="EMBL" id="JAAMPC010000005">
    <property type="protein sequence ID" value="KAG2312698.1"/>
    <property type="molecule type" value="Genomic_DNA"/>
</dbReference>
<protein>
    <submittedName>
        <fullName evidence="2">Uncharacterized protein</fullName>
    </submittedName>
</protein>
<dbReference type="AlphaFoldDB" id="A0A8X8AVJ7"/>
<feature type="region of interest" description="Disordered" evidence="1">
    <location>
        <begin position="1"/>
        <end position="20"/>
    </location>
</feature>
<evidence type="ECO:0000313" key="2">
    <source>
        <dbReference type="EMBL" id="KAG2312698.1"/>
    </source>
</evidence>
<evidence type="ECO:0000313" key="3">
    <source>
        <dbReference type="Proteomes" id="UP000886595"/>
    </source>
</evidence>
<dbReference type="Proteomes" id="UP000886595">
    <property type="component" value="Unassembled WGS sequence"/>
</dbReference>
<gene>
    <name evidence="2" type="ORF">Bca52824_024255</name>
</gene>
<organism evidence="2 3">
    <name type="scientific">Brassica carinata</name>
    <name type="common">Ethiopian mustard</name>
    <name type="synonym">Abyssinian cabbage</name>
    <dbReference type="NCBI Taxonomy" id="52824"/>
    <lineage>
        <taxon>Eukaryota</taxon>
        <taxon>Viridiplantae</taxon>
        <taxon>Streptophyta</taxon>
        <taxon>Embryophyta</taxon>
        <taxon>Tracheophyta</taxon>
        <taxon>Spermatophyta</taxon>
        <taxon>Magnoliopsida</taxon>
        <taxon>eudicotyledons</taxon>
        <taxon>Gunneridae</taxon>
        <taxon>Pentapetalae</taxon>
        <taxon>rosids</taxon>
        <taxon>malvids</taxon>
        <taxon>Brassicales</taxon>
        <taxon>Brassicaceae</taxon>
        <taxon>Brassiceae</taxon>
        <taxon>Brassica</taxon>
    </lineage>
</organism>
<name>A0A8X8AVJ7_BRACI</name>